<feature type="transmembrane region" description="Helical" evidence="8">
    <location>
        <begin position="132"/>
        <end position="155"/>
    </location>
</feature>
<feature type="transmembrane region" description="Helical" evidence="8">
    <location>
        <begin position="300"/>
        <end position="319"/>
    </location>
</feature>
<protein>
    <submittedName>
        <fullName evidence="9">Iron ABC transporter permease</fullName>
    </submittedName>
</protein>
<feature type="transmembrane region" description="Helical" evidence="8">
    <location>
        <begin position="167"/>
        <end position="191"/>
    </location>
</feature>
<dbReference type="PANTHER" id="PTHR30472:SF25">
    <property type="entry name" value="ABC TRANSPORTER PERMEASE PROTEIN MJ0876-RELATED"/>
    <property type="match status" value="1"/>
</dbReference>
<evidence type="ECO:0000256" key="8">
    <source>
        <dbReference type="SAM" id="Phobius"/>
    </source>
</evidence>
<feature type="transmembrane region" description="Helical" evidence="8">
    <location>
        <begin position="211"/>
        <end position="232"/>
    </location>
</feature>
<dbReference type="OrthoDB" id="9811721at2"/>
<dbReference type="Pfam" id="PF01032">
    <property type="entry name" value="FecCD"/>
    <property type="match status" value="1"/>
</dbReference>
<dbReference type="Gene3D" id="1.10.3470.10">
    <property type="entry name" value="ABC transporter involved in vitamin B12 uptake, BtuC"/>
    <property type="match status" value="1"/>
</dbReference>
<evidence type="ECO:0000256" key="3">
    <source>
        <dbReference type="ARBA" id="ARBA00022448"/>
    </source>
</evidence>
<keyword evidence="6 8" id="KW-1133">Transmembrane helix</keyword>
<dbReference type="InterPro" id="IPR037294">
    <property type="entry name" value="ABC_BtuC-like"/>
</dbReference>
<dbReference type="InterPro" id="IPR000522">
    <property type="entry name" value="ABC_transptr_permease_BtuC"/>
</dbReference>
<gene>
    <name evidence="9" type="ORF">FVR03_04775</name>
</gene>
<keyword evidence="3" id="KW-0813">Transport</keyword>
<dbReference type="EMBL" id="VRTY01000012">
    <property type="protein sequence ID" value="TXK50500.1"/>
    <property type="molecule type" value="Genomic_DNA"/>
</dbReference>
<feature type="transmembrane region" description="Helical" evidence="8">
    <location>
        <begin position="260"/>
        <end position="288"/>
    </location>
</feature>
<evidence type="ECO:0000256" key="4">
    <source>
        <dbReference type="ARBA" id="ARBA00022475"/>
    </source>
</evidence>
<sequence>MLVLLVKTLSGTHRLVLLGLLLVLLAVVVLSLQVGAVKITAGEALAILVHKMGGAATGFSSQQEAVLLSIRLPRLVLGMLVGAALGVAGASLQGLFRNPLVEPGLIGVSSGAALFAVAAIVFGAALPDLGSVLAGPVMLPVAAFAGGLLTTLLTYKLGQREGKVEITILILAGIAINALAGALIGLCIYYADDAALRTFTFWNMGDLGGASWNRLQIAVPMMLVPTFFLTFLGKQLNALALGESEAYHLGVKVEQVKYTIILLSSMAVGAAVSLTGIIGFVGLVVPHILRMAFGPDHQLVLPAAVLTGAIVLVLGDLFARTVVAPSELPIGIVTALLGGPFFIWILMNAKRKRTL</sequence>
<evidence type="ECO:0000256" key="2">
    <source>
        <dbReference type="ARBA" id="ARBA00007935"/>
    </source>
</evidence>
<evidence type="ECO:0000256" key="6">
    <source>
        <dbReference type="ARBA" id="ARBA00022989"/>
    </source>
</evidence>
<evidence type="ECO:0000313" key="9">
    <source>
        <dbReference type="EMBL" id="TXK50500.1"/>
    </source>
</evidence>
<accession>A0A5C8KCI8</accession>
<dbReference type="GO" id="GO:0005886">
    <property type="term" value="C:plasma membrane"/>
    <property type="evidence" value="ECO:0007669"/>
    <property type="project" value="UniProtKB-SubCell"/>
</dbReference>
<keyword evidence="4" id="KW-1003">Cell membrane</keyword>
<dbReference type="GO" id="GO:0022857">
    <property type="term" value="F:transmembrane transporter activity"/>
    <property type="evidence" value="ECO:0007669"/>
    <property type="project" value="InterPro"/>
</dbReference>
<dbReference type="FunFam" id="1.10.3470.10:FF:000001">
    <property type="entry name" value="Vitamin B12 ABC transporter permease BtuC"/>
    <property type="match status" value="1"/>
</dbReference>
<dbReference type="CDD" id="cd06550">
    <property type="entry name" value="TM_ABC_iron-siderophores_like"/>
    <property type="match status" value="1"/>
</dbReference>
<comment type="subcellular location">
    <subcellularLocation>
        <location evidence="1">Cell membrane</location>
        <topology evidence="1">Multi-pass membrane protein</topology>
    </subcellularLocation>
</comment>
<dbReference type="GO" id="GO:0033214">
    <property type="term" value="P:siderophore-iron import into cell"/>
    <property type="evidence" value="ECO:0007669"/>
    <property type="project" value="TreeGrafter"/>
</dbReference>
<evidence type="ECO:0000313" key="10">
    <source>
        <dbReference type="Proteomes" id="UP000321926"/>
    </source>
</evidence>
<comment type="caution">
    <text evidence="9">The sequence shown here is derived from an EMBL/GenBank/DDBJ whole genome shotgun (WGS) entry which is preliminary data.</text>
</comment>
<organism evidence="9 10">
    <name type="scientific">Pontibacter qinzhouensis</name>
    <dbReference type="NCBI Taxonomy" id="2603253"/>
    <lineage>
        <taxon>Bacteria</taxon>
        <taxon>Pseudomonadati</taxon>
        <taxon>Bacteroidota</taxon>
        <taxon>Cytophagia</taxon>
        <taxon>Cytophagales</taxon>
        <taxon>Hymenobacteraceae</taxon>
        <taxon>Pontibacter</taxon>
    </lineage>
</organism>
<name>A0A5C8KCI8_9BACT</name>
<keyword evidence="7 8" id="KW-0472">Membrane</keyword>
<reference evidence="9 10" key="1">
    <citation type="submission" date="2019-08" db="EMBL/GenBank/DDBJ databases">
        <authorList>
            <person name="Shi S."/>
        </authorList>
    </citation>
    <scope>NUCLEOTIDE SEQUENCE [LARGE SCALE GENOMIC DNA]</scope>
    <source>
        <strain evidence="9 10">GY10130</strain>
    </source>
</reference>
<keyword evidence="5 8" id="KW-0812">Transmembrane</keyword>
<comment type="similarity">
    <text evidence="2">Belongs to the binding-protein-dependent transport system permease family. FecCD subfamily.</text>
</comment>
<feature type="transmembrane region" description="Helical" evidence="8">
    <location>
        <begin position="104"/>
        <end position="126"/>
    </location>
</feature>
<evidence type="ECO:0000256" key="1">
    <source>
        <dbReference type="ARBA" id="ARBA00004651"/>
    </source>
</evidence>
<feature type="transmembrane region" description="Helical" evidence="8">
    <location>
        <begin position="75"/>
        <end position="92"/>
    </location>
</feature>
<keyword evidence="10" id="KW-1185">Reference proteome</keyword>
<dbReference type="PANTHER" id="PTHR30472">
    <property type="entry name" value="FERRIC ENTEROBACTIN TRANSPORT SYSTEM PERMEASE PROTEIN"/>
    <property type="match status" value="1"/>
</dbReference>
<feature type="transmembrane region" description="Helical" evidence="8">
    <location>
        <begin position="328"/>
        <end position="347"/>
    </location>
</feature>
<dbReference type="AlphaFoldDB" id="A0A5C8KCI8"/>
<dbReference type="Proteomes" id="UP000321926">
    <property type="component" value="Unassembled WGS sequence"/>
</dbReference>
<dbReference type="SUPFAM" id="SSF81345">
    <property type="entry name" value="ABC transporter involved in vitamin B12 uptake, BtuC"/>
    <property type="match status" value="1"/>
</dbReference>
<evidence type="ECO:0000256" key="7">
    <source>
        <dbReference type="ARBA" id="ARBA00023136"/>
    </source>
</evidence>
<evidence type="ECO:0000256" key="5">
    <source>
        <dbReference type="ARBA" id="ARBA00022692"/>
    </source>
</evidence>
<proteinExistence type="inferred from homology"/>